<keyword evidence="1" id="KW-0812">Transmembrane</keyword>
<evidence type="ECO:0000313" key="2">
    <source>
        <dbReference type="EMBL" id="MFC4738060.1"/>
    </source>
</evidence>
<gene>
    <name evidence="2" type="ORF">ACFO4L_15915</name>
</gene>
<dbReference type="EMBL" id="JBHSGK010000021">
    <property type="protein sequence ID" value="MFC4738060.1"/>
    <property type="molecule type" value="Genomic_DNA"/>
</dbReference>
<evidence type="ECO:0008006" key="4">
    <source>
        <dbReference type="Google" id="ProtNLM"/>
    </source>
</evidence>
<keyword evidence="1" id="KW-1133">Transmembrane helix</keyword>
<organism evidence="2 3">
    <name type="scientific">Bacillus daqingensis</name>
    <dbReference type="NCBI Taxonomy" id="872396"/>
    <lineage>
        <taxon>Bacteria</taxon>
        <taxon>Bacillati</taxon>
        <taxon>Bacillota</taxon>
        <taxon>Bacilli</taxon>
        <taxon>Bacillales</taxon>
        <taxon>Bacillaceae</taxon>
        <taxon>Bacillus</taxon>
    </lineage>
</organism>
<comment type="caution">
    <text evidence="2">The sequence shown here is derived from an EMBL/GenBank/DDBJ whole genome shotgun (WGS) entry which is preliminary data.</text>
</comment>
<feature type="transmembrane region" description="Helical" evidence="1">
    <location>
        <begin position="76"/>
        <end position="94"/>
    </location>
</feature>
<keyword evidence="3" id="KW-1185">Reference proteome</keyword>
<name>A0ABV9P191_9BACI</name>
<feature type="transmembrane region" description="Helical" evidence="1">
    <location>
        <begin position="35"/>
        <end position="55"/>
    </location>
</feature>
<evidence type="ECO:0000256" key="1">
    <source>
        <dbReference type="SAM" id="Phobius"/>
    </source>
</evidence>
<feature type="transmembrane region" description="Helical" evidence="1">
    <location>
        <begin position="100"/>
        <end position="122"/>
    </location>
</feature>
<keyword evidence="1" id="KW-0472">Membrane</keyword>
<feature type="transmembrane region" description="Helical" evidence="1">
    <location>
        <begin position="12"/>
        <end position="29"/>
    </location>
</feature>
<dbReference type="Proteomes" id="UP001595896">
    <property type="component" value="Unassembled WGS sequence"/>
</dbReference>
<evidence type="ECO:0000313" key="3">
    <source>
        <dbReference type="Proteomes" id="UP001595896"/>
    </source>
</evidence>
<protein>
    <recommendedName>
        <fullName evidence="4">RDD family protein</fullName>
    </recommendedName>
</protein>
<accession>A0ABV9P191</accession>
<reference evidence="3" key="1">
    <citation type="journal article" date="2019" name="Int. J. Syst. Evol. Microbiol.">
        <title>The Global Catalogue of Microorganisms (GCM) 10K type strain sequencing project: providing services to taxonomists for standard genome sequencing and annotation.</title>
        <authorList>
            <consortium name="The Broad Institute Genomics Platform"/>
            <consortium name="The Broad Institute Genome Sequencing Center for Infectious Disease"/>
            <person name="Wu L."/>
            <person name="Ma J."/>
        </authorList>
    </citation>
    <scope>NUCLEOTIDE SEQUENCE [LARGE SCALE GENOMIC DNA]</scope>
    <source>
        <strain evidence="3">JCM 12165</strain>
    </source>
</reference>
<proteinExistence type="predicted"/>
<sequence length="146" mass="16070">MNYGAKRAEALALAVDYLVVRLMFFIPFFDSLSLAAEAAAAAFLFALIYGVLPAAGIRSPGQRLLRVTFSGPSLSLLMRGITISCVWLPARLLAAYPLPLFGFHILTLYLVYIIIVIVYLFASYLSLKPSLFSWSVLVTRSIRSTS</sequence>
<dbReference type="RefSeq" id="WP_377910649.1">
    <property type="nucleotide sequence ID" value="NZ_JBHSGK010000021.1"/>
</dbReference>